<protein>
    <submittedName>
        <fullName evidence="3">Uncharacterized protein</fullName>
    </submittedName>
</protein>
<feature type="region of interest" description="Disordered" evidence="1">
    <location>
        <begin position="1"/>
        <end position="32"/>
    </location>
</feature>
<accession>A0A0J8RI46</accession>
<feature type="transmembrane region" description="Helical" evidence="2">
    <location>
        <begin position="51"/>
        <end position="70"/>
    </location>
</feature>
<evidence type="ECO:0000256" key="2">
    <source>
        <dbReference type="SAM" id="Phobius"/>
    </source>
</evidence>
<gene>
    <name evidence="3" type="ORF">CIHG_02594</name>
</gene>
<reference evidence="4" key="1">
    <citation type="journal article" date="2010" name="Genome Res.">
        <title>Population genomic sequencing of Coccidioides fungi reveals recent hybridization and transposon control.</title>
        <authorList>
            <person name="Neafsey D.E."/>
            <person name="Barker B.M."/>
            <person name="Sharpton T.J."/>
            <person name="Stajich J.E."/>
            <person name="Park D.J."/>
            <person name="Whiston E."/>
            <person name="Hung C.-Y."/>
            <person name="McMahan C."/>
            <person name="White J."/>
            <person name="Sykes S."/>
            <person name="Heiman D."/>
            <person name="Young S."/>
            <person name="Zeng Q."/>
            <person name="Abouelleil A."/>
            <person name="Aftuck L."/>
            <person name="Bessette D."/>
            <person name="Brown A."/>
            <person name="FitzGerald M."/>
            <person name="Lui A."/>
            <person name="Macdonald J.P."/>
            <person name="Priest M."/>
            <person name="Orbach M.J."/>
            <person name="Galgiani J.N."/>
            <person name="Kirkland T.N."/>
            <person name="Cole G.T."/>
            <person name="Birren B.W."/>
            <person name="Henn M.R."/>
            <person name="Taylor J.W."/>
            <person name="Rounsley S.D."/>
        </authorList>
    </citation>
    <scope>NUCLEOTIDE SEQUENCE [LARGE SCALE GENOMIC DNA]</scope>
    <source>
        <strain evidence="4">H538.4</strain>
    </source>
</reference>
<evidence type="ECO:0000313" key="4">
    <source>
        <dbReference type="Proteomes" id="UP000054563"/>
    </source>
</evidence>
<feature type="compositionally biased region" description="Basic and acidic residues" evidence="1">
    <location>
        <begin position="1"/>
        <end position="10"/>
    </location>
</feature>
<evidence type="ECO:0000313" key="3">
    <source>
        <dbReference type="EMBL" id="KMU84810.1"/>
    </source>
</evidence>
<dbReference type="EMBL" id="DS016986">
    <property type="protein sequence ID" value="KMU84810.1"/>
    <property type="molecule type" value="Genomic_DNA"/>
</dbReference>
<dbReference type="VEuPathDB" id="FungiDB:CIHG_02594"/>
<feature type="compositionally biased region" description="Polar residues" evidence="1">
    <location>
        <begin position="12"/>
        <end position="23"/>
    </location>
</feature>
<dbReference type="Proteomes" id="UP000054563">
    <property type="component" value="Unassembled WGS sequence"/>
</dbReference>
<evidence type="ECO:0000256" key="1">
    <source>
        <dbReference type="SAM" id="MobiDB-lite"/>
    </source>
</evidence>
<proteinExistence type="predicted"/>
<keyword evidence="2" id="KW-0812">Transmembrane</keyword>
<organism evidence="3 4">
    <name type="scientific">Coccidioides immitis H538.4</name>
    <dbReference type="NCBI Taxonomy" id="396776"/>
    <lineage>
        <taxon>Eukaryota</taxon>
        <taxon>Fungi</taxon>
        <taxon>Dikarya</taxon>
        <taxon>Ascomycota</taxon>
        <taxon>Pezizomycotina</taxon>
        <taxon>Eurotiomycetes</taxon>
        <taxon>Eurotiomycetidae</taxon>
        <taxon>Onygenales</taxon>
        <taxon>Onygenaceae</taxon>
        <taxon>Coccidioides</taxon>
    </lineage>
</organism>
<keyword evidence="2" id="KW-0472">Membrane</keyword>
<sequence length="107" mass="11847">MGTATADERTALLSSRESDTSGGSIKDDEPNEYYSPATGFKGLPWWKRPSIFWIIPPFLPFTVAFGGVAVPKINLILTLICRDYLAGRALKDPSFTHCIGDVRRISR</sequence>
<dbReference type="AlphaFoldDB" id="A0A0J8RI46"/>
<name>A0A0J8RI46_COCIT</name>
<keyword evidence="2" id="KW-1133">Transmembrane helix</keyword>